<keyword evidence="3 8" id="KW-0812">Transmembrane</keyword>
<dbReference type="Gene3D" id="1.20.1540.10">
    <property type="entry name" value="Rhomboid-like"/>
    <property type="match status" value="1"/>
</dbReference>
<feature type="transmembrane region" description="Helical" evidence="8">
    <location>
        <begin position="179"/>
        <end position="210"/>
    </location>
</feature>
<name>A0ABW7U956_9ACTN</name>
<sequence length="235" mass="24283">MDMHSVLLYGCAVVVIVPGIQLLATLATKDCEEKRPPLALLRAWRQPVPRAAAGLVATMVVLGAAQTAAPSMIDALERHPHGAWWRAVTALMVQSSGWFQLVFNLAALAVVAPLAERQFGSWRTLLVFTTSGVTAQAVSMADWSLQGGGDSVAICGLVGALATSYAARGSVVALRRVALLIPAAGLVLCLLTNNHGVGLLVGSALGVALVRERGDKKGAPAGESADHVIGRPVAG</sequence>
<comment type="subcellular location">
    <subcellularLocation>
        <location evidence="1">Membrane</location>
        <topology evidence="1">Multi-pass membrane protein</topology>
    </subcellularLocation>
</comment>
<evidence type="ECO:0000259" key="9">
    <source>
        <dbReference type="Pfam" id="PF01694"/>
    </source>
</evidence>
<accession>A0ABW7U956</accession>
<evidence type="ECO:0000256" key="1">
    <source>
        <dbReference type="ARBA" id="ARBA00004141"/>
    </source>
</evidence>
<proteinExistence type="inferred from homology"/>
<evidence type="ECO:0000256" key="5">
    <source>
        <dbReference type="ARBA" id="ARBA00022989"/>
    </source>
</evidence>
<feature type="transmembrane region" description="Helical" evidence="8">
    <location>
        <begin position="124"/>
        <end position="145"/>
    </location>
</feature>
<dbReference type="EMBL" id="JBIRUI010000005">
    <property type="protein sequence ID" value="MFI1714790.1"/>
    <property type="molecule type" value="Genomic_DNA"/>
</dbReference>
<evidence type="ECO:0000256" key="7">
    <source>
        <dbReference type="SAM" id="MobiDB-lite"/>
    </source>
</evidence>
<dbReference type="GO" id="GO:0008233">
    <property type="term" value="F:peptidase activity"/>
    <property type="evidence" value="ECO:0007669"/>
    <property type="project" value="UniProtKB-KW"/>
</dbReference>
<dbReference type="Pfam" id="PF01694">
    <property type="entry name" value="Rhomboid"/>
    <property type="match status" value="1"/>
</dbReference>
<dbReference type="InterPro" id="IPR035952">
    <property type="entry name" value="Rhomboid-like_sf"/>
</dbReference>
<dbReference type="Proteomes" id="UP001611339">
    <property type="component" value="Unassembled WGS sequence"/>
</dbReference>
<keyword evidence="4 10" id="KW-0378">Hydrolase</keyword>
<comment type="caution">
    <text evidence="10">The sequence shown here is derived from an EMBL/GenBank/DDBJ whole genome shotgun (WGS) entry which is preliminary data.</text>
</comment>
<feature type="transmembrane region" description="Helical" evidence="8">
    <location>
        <begin position="89"/>
        <end position="112"/>
    </location>
</feature>
<keyword evidence="10" id="KW-0645">Protease</keyword>
<dbReference type="InterPro" id="IPR022764">
    <property type="entry name" value="Peptidase_S54_rhomboid_dom"/>
</dbReference>
<evidence type="ECO:0000256" key="4">
    <source>
        <dbReference type="ARBA" id="ARBA00022801"/>
    </source>
</evidence>
<feature type="transmembrane region" description="Helical" evidence="8">
    <location>
        <begin position="6"/>
        <end position="27"/>
    </location>
</feature>
<dbReference type="GO" id="GO:0006508">
    <property type="term" value="P:proteolysis"/>
    <property type="evidence" value="ECO:0007669"/>
    <property type="project" value="UniProtKB-KW"/>
</dbReference>
<feature type="transmembrane region" description="Helical" evidence="8">
    <location>
        <begin position="48"/>
        <end position="69"/>
    </location>
</feature>
<dbReference type="PANTHER" id="PTHR43731">
    <property type="entry name" value="RHOMBOID PROTEASE"/>
    <property type="match status" value="1"/>
</dbReference>
<feature type="transmembrane region" description="Helical" evidence="8">
    <location>
        <begin position="151"/>
        <end position="167"/>
    </location>
</feature>
<keyword evidence="6 8" id="KW-0472">Membrane</keyword>
<dbReference type="PANTHER" id="PTHR43731:SF14">
    <property type="entry name" value="PRESENILIN-ASSOCIATED RHOMBOID-LIKE PROTEIN, MITOCHONDRIAL"/>
    <property type="match status" value="1"/>
</dbReference>
<feature type="compositionally biased region" description="Basic and acidic residues" evidence="7">
    <location>
        <begin position="216"/>
        <end position="229"/>
    </location>
</feature>
<keyword evidence="5 8" id="KW-1133">Transmembrane helix</keyword>
<protein>
    <submittedName>
        <fullName evidence="10">Rhomboid family intramembrane serine protease</fullName>
        <ecNumber evidence="10">3.4.21.105</ecNumber>
    </submittedName>
</protein>
<dbReference type="EC" id="3.4.21.105" evidence="10"/>
<feature type="domain" description="Peptidase S54 rhomboid" evidence="9">
    <location>
        <begin position="82"/>
        <end position="211"/>
    </location>
</feature>
<evidence type="ECO:0000256" key="3">
    <source>
        <dbReference type="ARBA" id="ARBA00022692"/>
    </source>
</evidence>
<comment type="similarity">
    <text evidence="2">Belongs to the peptidase S54 family.</text>
</comment>
<evidence type="ECO:0000256" key="2">
    <source>
        <dbReference type="ARBA" id="ARBA00009045"/>
    </source>
</evidence>
<evidence type="ECO:0000256" key="8">
    <source>
        <dbReference type="SAM" id="Phobius"/>
    </source>
</evidence>
<dbReference type="SUPFAM" id="SSF144091">
    <property type="entry name" value="Rhomboid-like"/>
    <property type="match status" value="1"/>
</dbReference>
<reference evidence="10 11" key="1">
    <citation type="submission" date="2024-10" db="EMBL/GenBank/DDBJ databases">
        <title>The Natural Products Discovery Center: Release of the First 8490 Sequenced Strains for Exploring Actinobacteria Biosynthetic Diversity.</title>
        <authorList>
            <person name="Kalkreuter E."/>
            <person name="Kautsar S.A."/>
            <person name="Yang D."/>
            <person name="Bader C.D."/>
            <person name="Teijaro C.N."/>
            <person name="Fluegel L."/>
            <person name="Davis C.M."/>
            <person name="Simpson J.R."/>
            <person name="Lauterbach L."/>
            <person name="Steele A.D."/>
            <person name="Gui C."/>
            <person name="Meng S."/>
            <person name="Li G."/>
            <person name="Viehrig K."/>
            <person name="Ye F."/>
            <person name="Su P."/>
            <person name="Kiefer A.F."/>
            <person name="Nichols A."/>
            <person name="Cepeda A.J."/>
            <person name="Yan W."/>
            <person name="Fan B."/>
            <person name="Jiang Y."/>
            <person name="Adhikari A."/>
            <person name="Zheng C.-J."/>
            <person name="Schuster L."/>
            <person name="Cowan T.M."/>
            <person name="Smanski M.J."/>
            <person name="Chevrette M.G."/>
            <person name="De Carvalho L.P.S."/>
            <person name="Shen B."/>
        </authorList>
    </citation>
    <scope>NUCLEOTIDE SEQUENCE [LARGE SCALE GENOMIC DNA]</scope>
    <source>
        <strain evidence="10 11">NPDC020602</strain>
    </source>
</reference>
<feature type="region of interest" description="Disordered" evidence="7">
    <location>
        <begin position="216"/>
        <end position="235"/>
    </location>
</feature>
<dbReference type="RefSeq" id="WP_398709353.1">
    <property type="nucleotide sequence ID" value="NZ_JBIRUI010000005.1"/>
</dbReference>
<evidence type="ECO:0000313" key="10">
    <source>
        <dbReference type="EMBL" id="MFI1714790.1"/>
    </source>
</evidence>
<evidence type="ECO:0000313" key="11">
    <source>
        <dbReference type="Proteomes" id="UP001611339"/>
    </source>
</evidence>
<organism evidence="10 11">
    <name type="scientific">Streptomyces litmocidini</name>
    <dbReference type="NCBI Taxonomy" id="67318"/>
    <lineage>
        <taxon>Bacteria</taxon>
        <taxon>Bacillati</taxon>
        <taxon>Actinomycetota</taxon>
        <taxon>Actinomycetes</taxon>
        <taxon>Kitasatosporales</taxon>
        <taxon>Streptomycetaceae</taxon>
        <taxon>Streptomyces</taxon>
    </lineage>
</organism>
<dbReference type="InterPro" id="IPR050925">
    <property type="entry name" value="Rhomboid_protease_S54"/>
</dbReference>
<evidence type="ECO:0000256" key="6">
    <source>
        <dbReference type="ARBA" id="ARBA00023136"/>
    </source>
</evidence>
<keyword evidence="11" id="KW-1185">Reference proteome</keyword>
<gene>
    <name evidence="10" type="ORF">ACH407_14620</name>
</gene>